<dbReference type="SMART" id="SM00631">
    <property type="entry name" value="Zn_pept"/>
    <property type="match status" value="1"/>
</dbReference>
<accession>A0A382G033</accession>
<evidence type="ECO:0000256" key="5">
    <source>
        <dbReference type="ARBA" id="ARBA00022833"/>
    </source>
</evidence>
<evidence type="ECO:0000259" key="7">
    <source>
        <dbReference type="PROSITE" id="PS52035"/>
    </source>
</evidence>
<proteinExistence type="inferred from homology"/>
<dbReference type="CDD" id="cd06238">
    <property type="entry name" value="M14-like"/>
    <property type="match status" value="1"/>
</dbReference>
<keyword evidence="5" id="KW-0862">Zinc</keyword>
<sequence length="454" mass="50922">MIVFAISLTYTCSTGAQTSFEHWPGTQYNPAVPTMEQELGYLSGDRISSHGELMSYLEALEDAVPDQVKIVEYARSWEGRKLVYAFVGSPENIGRLDGISEDMKRLADPRQTSQEEANNLIEAMPAIVCLSYGVHGNEISSPDAALITAYHLLAAQNDPVVQKILANTVVMIDPTQNPDGRDRFVHNFTIAEGLEPDASPMAAEHNEPWPGGRTNHYYFDLNRDWLALTQPETRGRVRVLQEYYPLVFVDLHEMGSNSSYYFAPEAVPYNPHLAQDQRASLELFGRNNAKWFDQFGFSYFTREVFDAFYPGYGASWPSYYGSVAMTYEQASARGLLVRRSDGATMHFRDTVQHHFVASISTAETAADNRRKLLNDFYNYRKSAIREGQTESIKAYILPRTGNTSAVDKLVAVLNMHGVEIQRATTAFRAGGQQYDVGTYVVSLAQPAKRLIRTV</sequence>
<dbReference type="PROSITE" id="PS52035">
    <property type="entry name" value="PEPTIDASE_M14"/>
    <property type="match status" value="1"/>
</dbReference>
<evidence type="ECO:0000256" key="1">
    <source>
        <dbReference type="ARBA" id="ARBA00001947"/>
    </source>
</evidence>
<dbReference type="GO" id="GO:0004181">
    <property type="term" value="F:metallocarboxypeptidase activity"/>
    <property type="evidence" value="ECO:0007669"/>
    <property type="project" value="InterPro"/>
</dbReference>
<dbReference type="GO" id="GO:0008270">
    <property type="term" value="F:zinc ion binding"/>
    <property type="evidence" value="ECO:0007669"/>
    <property type="project" value="InterPro"/>
</dbReference>
<evidence type="ECO:0000256" key="2">
    <source>
        <dbReference type="ARBA" id="ARBA00005988"/>
    </source>
</evidence>
<comment type="similarity">
    <text evidence="2">Belongs to the peptidase M14 family.</text>
</comment>
<keyword evidence="4" id="KW-0378">Hydrolase</keyword>
<reference evidence="8" key="1">
    <citation type="submission" date="2018-05" db="EMBL/GenBank/DDBJ databases">
        <authorList>
            <person name="Lanie J.A."/>
            <person name="Ng W.-L."/>
            <person name="Kazmierczak K.M."/>
            <person name="Andrzejewski T.M."/>
            <person name="Davidsen T.M."/>
            <person name="Wayne K.J."/>
            <person name="Tettelin H."/>
            <person name="Glass J.I."/>
            <person name="Rusch D."/>
            <person name="Podicherti R."/>
            <person name="Tsui H.-C.T."/>
            <person name="Winkler M.E."/>
        </authorList>
    </citation>
    <scope>NUCLEOTIDE SEQUENCE</scope>
</reference>
<name>A0A382G033_9ZZZZ</name>
<evidence type="ECO:0000313" key="8">
    <source>
        <dbReference type="EMBL" id="SVB68676.1"/>
    </source>
</evidence>
<comment type="cofactor">
    <cofactor evidence="1">
        <name>Zn(2+)</name>
        <dbReference type="ChEBI" id="CHEBI:29105"/>
    </cofactor>
</comment>
<dbReference type="GO" id="GO:0005615">
    <property type="term" value="C:extracellular space"/>
    <property type="evidence" value="ECO:0007669"/>
    <property type="project" value="TreeGrafter"/>
</dbReference>
<dbReference type="EMBL" id="UINC01052856">
    <property type="protein sequence ID" value="SVB68676.1"/>
    <property type="molecule type" value="Genomic_DNA"/>
</dbReference>
<dbReference type="PANTHER" id="PTHR11705:SF143">
    <property type="entry name" value="SLL0236 PROTEIN"/>
    <property type="match status" value="1"/>
</dbReference>
<dbReference type="Pfam" id="PF00246">
    <property type="entry name" value="Peptidase_M14"/>
    <property type="match status" value="1"/>
</dbReference>
<dbReference type="AlphaFoldDB" id="A0A382G033"/>
<dbReference type="InterPro" id="IPR000834">
    <property type="entry name" value="Peptidase_M14"/>
</dbReference>
<dbReference type="PANTHER" id="PTHR11705">
    <property type="entry name" value="PROTEASE FAMILY M14 CARBOXYPEPTIDASE A,B"/>
    <property type="match status" value="1"/>
</dbReference>
<feature type="non-terminal residue" evidence="8">
    <location>
        <position position="454"/>
    </location>
</feature>
<evidence type="ECO:0000256" key="3">
    <source>
        <dbReference type="ARBA" id="ARBA00022670"/>
    </source>
</evidence>
<keyword evidence="6" id="KW-0482">Metalloprotease</keyword>
<protein>
    <recommendedName>
        <fullName evidence="7">Peptidase M14 domain-containing protein</fullName>
    </recommendedName>
</protein>
<feature type="domain" description="Peptidase M14" evidence="7">
    <location>
        <begin position="46"/>
        <end position="365"/>
    </location>
</feature>
<evidence type="ECO:0000256" key="6">
    <source>
        <dbReference type="ARBA" id="ARBA00023049"/>
    </source>
</evidence>
<gene>
    <name evidence="8" type="ORF">METZ01_LOCUS221530</name>
</gene>
<dbReference type="SUPFAM" id="SSF53187">
    <property type="entry name" value="Zn-dependent exopeptidases"/>
    <property type="match status" value="1"/>
</dbReference>
<evidence type="ECO:0000256" key="4">
    <source>
        <dbReference type="ARBA" id="ARBA00022801"/>
    </source>
</evidence>
<organism evidence="8">
    <name type="scientific">marine metagenome</name>
    <dbReference type="NCBI Taxonomy" id="408172"/>
    <lineage>
        <taxon>unclassified sequences</taxon>
        <taxon>metagenomes</taxon>
        <taxon>ecological metagenomes</taxon>
    </lineage>
</organism>
<dbReference type="GO" id="GO:0006508">
    <property type="term" value="P:proteolysis"/>
    <property type="evidence" value="ECO:0007669"/>
    <property type="project" value="UniProtKB-KW"/>
</dbReference>
<dbReference type="Gene3D" id="3.40.630.10">
    <property type="entry name" value="Zn peptidases"/>
    <property type="match status" value="1"/>
</dbReference>
<keyword evidence="3" id="KW-0645">Protease</keyword>